<reference evidence="1 2" key="1">
    <citation type="submission" date="2023-03" db="EMBL/GenBank/DDBJ databases">
        <title>Genome insight into feeding habits of ladybird beetles.</title>
        <authorList>
            <person name="Li H.-S."/>
            <person name="Huang Y.-H."/>
            <person name="Pang H."/>
        </authorList>
    </citation>
    <scope>NUCLEOTIDE SEQUENCE [LARGE SCALE GENOMIC DNA]</scope>
    <source>
        <strain evidence="1">SYSU_2023b</strain>
        <tissue evidence="1">Whole body</tissue>
    </source>
</reference>
<dbReference type="AlphaFoldDB" id="A0AAW1V2G5"/>
<keyword evidence="2" id="KW-1185">Reference proteome</keyword>
<protein>
    <submittedName>
        <fullName evidence="1">Uncharacterized protein</fullName>
    </submittedName>
</protein>
<accession>A0AAW1V2G5</accession>
<dbReference type="EMBL" id="JARQZJ010000124">
    <property type="protein sequence ID" value="KAK9889872.1"/>
    <property type="molecule type" value="Genomic_DNA"/>
</dbReference>
<evidence type="ECO:0000313" key="1">
    <source>
        <dbReference type="EMBL" id="KAK9889872.1"/>
    </source>
</evidence>
<organism evidence="1 2">
    <name type="scientific">Henosepilachna vigintioctopunctata</name>
    <dbReference type="NCBI Taxonomy" id="420089"/>
    <lineage>
        <taxon>Eukaryota</taxon>
        <taxon>Metazoa</taxon>
        <taxon>Ecdysozoa</taxon>
        <taxon>Arthropoda</taxon>
        <taxon>Hexapoda</taxon>
        <taxon>Insecta</taxon>
        <taxon>Pterygota</taxon>
        <taxon>Neoptera</taxon>
        <taxon>Endopterygota</taxon>
        <taxon>Coleoptera</taxon>
        <taxon>Polyphaga</taxon>
        <taxon>Cucujiformia</taxon>
        <taxon>Coccinelloidea</taxon>
        <taxon>Coccinellidae</taxon>
        <taxon>Epilachninae</taxon>
        <taxon>Epilachnini</taxon>
        <taxon>Henosepilachna</taxon>
    </lineage>
</organism>
<evidence type="ECO:0000313" key="2">
    <source>
        <dbReference type="Proteomes" id="UP001431783"/>
    </source>
</evidence>
<gene>
    <name evidence="1" type="ORF">WA026_008674</name>
</gene>
<comment type="caution">
    <text evidence="1">The sequence shown here is derived from an EMBL/GenBank/DDBJ whole genome shotgun (WGS) entry which is preliminary data.</text>
</comment>
<name>A0AAW1V2G5_9CUCU</name>
<sequence>MADESMESKYKSAHQKISADVLRSKLRQKLMTSLQEARNKNIDSKRFLNSSSSSKSQIAVKSTQDVREMFMDNKELRHHISPDEMDELFRKIEQEFCFSRNELYLQEMEIDAIISSLLHDCLVCGNFNANLICPSCASQHFSDS</sequence>
<proteinExistence type="predicted"/>
<dbReference type="Proteomes" id="UP001431783">
    <property type="component" value="Unassembled WGS sequence"/>
</dbReference>